<dbReference type="Gene3D" id="3.30.565.10">
    <property type="entry name" value="Histidine kinase-like ATPase, C-terminal domain"/>
    <property type="match status" value="1"/>
</dbReference>
<dbReference type="InterPro" id="IPR011006">
    <property type="entry name" value="CheY-like_superfamily"/>
</dbReference>
<comment type="caution">
    <text evidence="11">The sequence shown here is derived from an EMBL/GenBank/DDBJ whole genome shotgun (WGS) entry which is preliminary data.</text>
</comment>
<dbReference type="Gene3D" id="3.30.450.40">
    <property type="match status" value="1"/>
</dbReference>
<reference evidence="11 12" key="1">
    <citation type="submission" date="2018-06" db="EMBL/GenBank/DDBJ databases">
        <title>Chryseolinea flavus sp. nov., a member of the phylum Bacteroidetes isolated from soil.</title>
        <authorList>
            <person name="Li Y."/>
            <person name="Wang J."/>
        </authorList>
    </citation>
    <scope>NUCLEOTIDE SEQUENCE [LARGE SCALE GENOMIC DNA]</scope>
    <source>
        <strain evidence="11 12">SDU1-6</strain>
    </source>
</reference>
<keyword evidence="12" id="KW-1185">Reference proteome</keyword>
<evidence type="ECO:0000259" key="9">
    <source>
        <dbReference type="PROSITE" id="PS50109"/>
    </source>
</evidence>
<dbReference type="PROSITE" id="PS50011">
    <property type="entry name" value="PROTEIN_KINASE_DOM"/>
    <property type="match status" value="1"/>
</dbReference>
<evidence type="ECO:0000256" key="7">
    <source>
        <dbReference type="SAM" id="Coils"/>
    </source>
</evidence>
<keyword evidence="7" id="KW-0175">Coiled coil</keyword>
<dbReference type="InterPro" id="IPR003018">
    <property type="entry name" value="GAF"/>
</dbReference>
<dbReference type="SUPFAM" id="SSF47384">
    <property type="entry name" value="Homodimeric domain of signal transducing histidine kinase"/>
    <property type="match status" value="1"/>
</dbReference>
<evidence type="ECO:0000313" key="11">
    <source>
        <dbReference type="EMBL" id="RAW00412.1"/>
    </source>
</evidence>
<dbReference type="InterPro" id="IPR004358">
    <property type="entry name" value="Sig_transdc_His_kin-like_C"/>
</dbReference>
<dbReference type="SUPFAM" id="SSF56112">
    <property type="entry name" value="Protein kinase-like (PK-like)"/>
    <property type="match status" value="1"/>
</dbReference>
<comment type="catalytic activity">
    <reaction evidence="1">
        <text>ATP + protein L-histidine = ADP + protein N-phospho-L-histidine.</text>
        <dbReference type="EC" id="2.7.13.3"/>
    </reaction>
</comment>
<dbReference type="GO" id="GO:0005524">
    <property type="term" value="F:ATP binding"/>
    <property type="evidence" value="ECO:0007669"/>
    <property type="project" value="InterPro"/>
</dbReference>
<dbReference type="SMART" id="SM00448">
    <property type="entry name" value="REC"/>
    <property type="match status" value="1"/>
</dbReference>
<evidence type="ECO:0000259" key="10">
    <source>
        <dbReference type="PROSITE" id="PS50110"/>
    </source>
</evidence>
<evidence type="ECO:0000256" key="1">
    <source>
        <dbReference type="ARBA" id="ARBA00000085"/>
    </source>
</evidence>
<dbReference type="CDD" id="cd00082">
    <property type="entry name" value="HisKA"/>
    <property type="match status" value="1"/>
</dbReference>
<dbReference type="InterPro" id="IPR011009">
    <property type="entry name" value="Kinase-like_dom_sf"/>
</dbReference>
<dbReference type="Gene3D" id="1.10.287.130">
    <property type="match status" value="1"/>
</dbReference>
<sequence>MLADNHLNQFTLIAIPGYTIIDVLSTNSSIALLRAEKAADGTRVLLKIPLGDSVESKNAIEIEHQYNVRSKFELDAALRITDKLCIDSTLFLVFQNVESIPLQSYLEKKLPSLAELLSIAIQLASIVETLHAYDIILHDVRPQSFLIDPITSTVTLSDWRHAQHTGLPYPKDYREKKLATAAAYISPEQTGRMEIDVDERSDIYSLGIVLYELFTGQPPFTRSDTNELVHAHLAIEPIPPTTINDLLPETLSEIILTLIQKKPGDRYQRMRAVKSDLINCYHQLITKGKIENTACRQYDVSSTFKIPSDLYGREDELEHVLRAFDSIAVQSEFICLQGGSGIGKSAFVQAIQAKLQNKNVIYLQGKCDQHNQRVPYGVFAQALNTFVLQWKDKDKKQQGNTIAALHAQGEALSIVTNITPDLRQILGCHALPPLAPVEAQKRLALALTNFLQTLATGEHPLLLFLDDLQWADEASLDFINTLNDARTKHIMIIGASRELTAPFGRPSSSYKGKTQARKISLTPLTERHVAELLADTLGSHPVKTQPLADHIITHTLGNPLFIHEKLQTLHKEGFLYFDDTRRQWTWSLEKIRANNCADSSLALITQKVQRLSKTTQQTLIYAACIGMHFDLFTLAALLDKPDHEVADELREATHENLIHLNRNTPATKAGLPRISYTFVHDQVQQAIRACITLVEKQEIELSIGYFLLERLSPEELQNRIYVVVHYFNAAQALLETENQRLEVAKLNFQAGEKAKSTTAYALAHQYFDTSLEMISQSLWSTDHRFCYNLYCYTAETAYLTRQFEKADSLISKLLKAVVANHEHASIQLIQIQSLVYQQRNKEAVELGIAVLKSLGVTIPTRHATANVLWKYIKSKWLIRGKKPEDLEKLPIMQDPNAILAMRTIQSITASAYHVMPNVYPLLILKMFALSIHYGNAVESPLAYATYGAIVNGIELNNSVCHRFGRVAINMLHTGNDTAIKQRTLLIYNLINRPSGESIHESIDDLRQCYKTGIEQGDLEYAVYTSNAYCMMLCLSGKNLSWAKDEMIRLNTAPWAINPGNTTNDNEALIQYISNLLDENGDTVDLTGEYYDEEKGFPTILKASQSSKLFTCYIFKMHLCLVHGNYDAGIQNIKLAQQYETSSHGVVLMPIFYFYASLLYFGAYEKTRGTKLLRNGKDFKSKLKRWADQVPVNFLHRYQLAQAEFYRVSGNHESALAHYDLAIRQAQENHFVQDEALAHERLAQFWTDRGQKNAARTYISSALDAYKKWGCELKIRHITTLLGSQDISRDNNTPVTLHEQSNPSSLDLATVLKASTTLSSEVVFDKLLDKLMKFVIENAGAQAGYFIIDWGGKLFIEARQSVNDHKSIKLKLAISETTLVPRSIIEHVFQYREDVVLHDARVNNPFSDDPSIVSGQVKSALCIPALNQGKLVGVLYLENNLMSGAFTKDRVELLKLLSGQIAVSIENAILYEQLERKVQERTAEIQIQKEEIQKQKQLVEEKSQFKEQFFANMSHEIRTPMTAIIGMSELIFDTPLSEKQTEYAKGIKYSSENLLAIINDILDYAKIEAGKFSFVNKPFQIRDRITRLQYIVKQLAEEKGITLLISIDTAIPDQLIGDPLRLHQILLNLISNAIKFTEKGNVSVTITQVSANETSVILSFSVKDTGVGIAEEKLNFIFETFSRIEDELNVPGTGLGLFIAKKLVEEQGGNMTVSSKLKEGTAFQFTLPFQRSRALIKDDADIDMTSLSGTKILLVEDTLFNQVVAEEILKKIIHNPQVIIAENGKVALEKLDQHTVDIILMDIKMPVMDGYTASRAIRSRDGYASLPILAFTSNASPGEAEKCKAAGMNDYITKPIESNKLKQKIAALLLPKAETCNF</sequence>
<dbReference type="PROSITE" id="PS50109">
    <property type="entry name" value="HIS_KIN"/>
    <property type="match status" value="1"/>
</dbReference>
<dbReference type="InterPro" id="IPR011990">
    <property type="entry name" value="TPR-like_helical_dom_sf"/>
</dbReference>
<dbReference type="FunFam" id="3.30.565.10:FF:000010">
    <property type="entry name" value="Sensor histidine kinase RcsC"/>
    <property type="match status" value="1"/>
</dbReference>
<dbReference type="PANTHER" id="PTHR43642:SF1">
    <property type="entry name" value="HYBRID SIGNAL TRANSDUCTION HISTIDINE KINASE G"/>
    <property type="match status" value="1"/>
</dbReference>
<dbReference type="SUPFAM" id="SSF52540">
    <property type="entry name" value="P-loop containing nucleoside triphosphate hydrolases"/>
    <property type="match status" value="1"/>
</dbReference>
<dbReference type="EMBL" id="QMFY01000007">
    <property type="protein sequence ID" value="RAW00412.1"/>
    <property type="molecule type" value="Genomic_DNA"/>
</dbReference>
<feature type="domain" description="Protein kinase" evidence="8">
    <location>
        <begin position="18"/>
        <end position="285"/>
    </location>
</feature>
<gene>
    <name evidence="11" type="ORF">DQQ10_15285</name>
</gene>
<evidence type="ECO:0000256" key="2">
    <source>
        <dbReference type="ARBA" id="ARBA00012438"/>
    </source>
</evidence>
<name>A0A364Y0S7_9BACT</name>
<dbReference type="InterPro" id="IPR036890">
    <property type="entry name" value="HATPase_C_sf"/>
</dbReference>
<dbReference type="SMART" id="SM00065">
    <property type="entry name" value="GAF"/>
    <property type="match status" value="1"/>
</dbReference>
<keyword evidence="3 6" id="KW-0597">Phosphoprotein</keyword>
<evidence type="ECO:0000256" key="3">
    <source>
        <dbReference type="ARBA" id="ARBA00022553"/>
    </source>
</evidence>
<dbReference type="InterPro" id="IPR000719">
    <property type="entry name" value="Prot_kinase_dom"/>
</dbReference>
<dbReference type="Pfam" id="PF01590">
    <property type="entry name" value="GAF"/>
    <property type="match status" value="1"/>
</dbReference>
<dbReference type="Pfam" id="PF13191">
    <property type="entry name" value="AAA_16"/>
    <property type="match status" value="1"/>
</dbReference>
<keyword evidence="4" id="KW-0808">Transferase</keyword>
<dbReference type="SMART" id="SM00388">
    <property type="entry name" value="HisKA"/>
    <property type="match status" value="1"/>
</dbReference>
<keyword evidence="5" id="KW-0418">Kinase</keyword>
<evidence type="ECO:0000313" key="12">
    <source>
        <dbReference type="Proteomes" id="UP000251889"/>
    </source>
</evidence>
<dbReference type="Proteomes" id="UP000251889">
    <property type="component" value="Unassembled WGS sequence"/>
</dbReference>
<dbReference type="Gene3D" id="3.40.50.300">
    <property type="entry name" value="P-loop containing nucleotide triphosphate hydrolases"/>
    <property type="match status" value="1"/>
</dbReference>
<feature type="coiled-coil region" evidence="7">
    <location>
        <begin position="1470"/>
        <end position="1501"/>
    </location>
</feature>
<dbReference type="InterPro" id="IPR053159">
    <property type="entry name" value="Hybrid_Histidine_Kinase"/>
</dbReference>
<dbReference type="InterPro" id="IPR003594">
    <property type="entry name" value="HATPase_dom"/>
</dbReference>
<dbReference type="InterPro" id="IPR001789">
    <property type="entry name" value="Sig_transdc_resp-reg_receiver"/>
</dbReference>
<dbReference type="CDD" id="cd14014">
    <property type="entry name" value="STKc_PknB_like"/>
    <property type="match status" value="1"/>
</dbReference>
<dbReference type="Pfam" id="PF00069">
    <property type="entry name" value="Pkinase"/>
    <property type="match status" value="1"/>
</dbReference>
<dbReference type="PRINTS" id="PR00344">
    <property type="entry name" value="BCTRLSENSOR"/>
</dbReference>
<evidence type="ECO:0000259" key="8">
    <source>
        <dbReference type="PROSITE" id="PS50011"/>
    </source>
</evidence>
<dbReference type="GO" id="GO:0000155">
    <property type="term" value="F:phosphorelay sensor kinase activity"/>
    <property type="evidence" value="ECO:0007669"/>
    <property type="project" value="InterPro"/>
</dbReference>
<dbReference type="Pfam" id="PF00512">
    <property type="entry name" value="HisKA"/>
    <property type="match status" value="1"/>
</dbReference>
<dbReference type="PANTHER" id="PTHR43642">
    <property type="entry name" value="HYBRID SIGNAL TRANSDUCTION HISTIDINE KINASE G"/>
    <property type="match status" value="1"/>
</dbReference>
<dbReference type="CDD" id="cd16922">
    <property type="entry name" value="HATPase_EvgS-ArcB-TorS-like"/>
    <property type="match status" value="1"/>
</dbReference>
<feature type="domain" description="Histidine kinase" evidence="9">
    <location>
        <begin position="1511"/>
        <end position="1730"/>
    </location>
</feature>
<dbReference type="InterPro" id="IPR003661">
    <property type="entry name" value="HisK_dim/P_dom"/>
</dbReference>
<protein>
    <recommendedName>
        <fullName evidence="2">histidine kinase</fullName>
        <ecNumber evidence="2">2.7.13.3</ecNumber>
    </recommendedName>
</protein>
<dbReference type="Gene3D" id="1.25.40.10">
    <property type="entry name" value="Tetratricopeptide repeat domain"/>
    <property type="match status" value="1"/>
</dbReference>
<dbReference type="Pfam" id="PF02518">
    <property type="entry name" value="HATPase_c"/>
    <property type="match status" value="1"/>
</dbReference>
<dbReference type="SMART" id="SM00387">
    <property type="entry name" value="HATPase_c"/>
    <property type="match status" value="1"/>
</dbReference>
<evidence type="ECO:0000256" key="6">
    <source>
        <dbReference type="PROSITE-ProRule" id="PRU00169"/>
    </source>
</evidence>
<dbReference type="SUPFAM" id="SSF48452">
    <property type="entry name" value="TPR-like"/>
    <property type="match status" value="1"/>
</dbReference>
<dbReference type="InterPro" id="IPR029016">
    <property type="entry name" value="GAF-like_dom_sf"/>
</dbReference>
<dbReference type="Gene3D" id="3.40.50.2300">
    <property type="match status" value="1"/>
</dbReference>
<dbReference type="Pfam" id="PF00072">
    <property type="entry name" value="Response_reg"/>
    <property type="match status" value="1"/>
</dbReference>
<organism evidence="11 12">
    <name type="scientific">Pseudochryseolinea flava</name>
    <dbReference type="NCBI Taxonomy" id="2059302"/>
    <lineage>
        <taxon>Bacteria</taxon>
        <taxon>Pseudomonadati</taxon>
        <taxon>Bacteroidota</taxon>
        <taxon>Cytophagia</taxon>
        <taxon>Cytophagales</taxon>
        <taxon>Fulvivirgaceae</taxon>
        <taxon>Pseudochryseolinea</taxon>
    </lineage>
</organism>
<dbReference type="Gene3D" id="1.10.510.10">
    <property type="entry name" value="Transferase(Phosphotransferase) domain 1"/>
    <property type="match status" value="1"/>
</dbReference>
<dbReference type="PROSITE" id="PS50110">
    <property type="entry name" value="RESPONSE_REGULATORY"/>
    <property type="match status" value="1"/>
</dbReference>
<feature type="modified residue" description="4-aspartylphosphate" evidence="6">
    <location>
        <position position="1801"/>
    </location>
</feature>
<dbReference type="SUPFAM" id="SSF55874">
    <property type="entry name" value="ATPase domain of HSP90 chaperone/DNA topoisomerase II/histidine kinase"/>
    <property type="match status" value="1"/>
</dbReference>
<dbReference type="CDD" id="cd17546">
    <property type="entry name" value="REC_hyHK_CKI1_RcsC-like"/>
    <property type="match status" value="1"/>
</dbReference>
<dbReference type="InterPro" id="IPR005467">
    <property type="entry name" value="His_kinase_dom"/>
</dbReference>
<dbReference type="SUPFAM" id="SSF55781">
    <property type="entry name" value="GAF domain-like"/>
    <property type="match status" value="1"/>
</dbReference>
<evidence type="ECO:0000256" key="5">
    <source>
        <dbReference type="ARBA" id="ARBA00022777"/>
    </source>
</evidence>
<dbReference type="InterPro" id="IPR027417">
    <property type="entry name" value="P-loop_NTPase"/>
</dbReference>
<dbReference type="EC" id="2.7.13.3" evidence="2"/>
<dbReference type="SUPFAM" id="SSF52172">
    <property type="entry name" value="CheY-like"/>
    <property type="match status" value="1"/>
</dbReference>
<feature type="domain" description="Response regulatory" evidence="10">
    <location>
        <begin position="1750"/>
        <end position="1868"/>
    </location>
</feature>
<dbReference type="InterPro" id="IPR041664">
    <property type="entry name" value="AAA_16"/>
</dbReference>
<accession>A0A364Y0S7</accession>
<proteinExistence type="predicted"/>
<evidence type="ECO:0000256" key="4">
    <source>
        <dbReference type="ARBA" id="ARBA00022679"/>
    </source>
</evidence>
<dbReference type="InterPro" id="IPR036097">
    <property type="entry name" value="HisK_dim/P_sf"/>
</dbReference>
<dbReference type="SMART" id="SM00220">
    <property type="entry name" value="S_TKc"/>
    <property type="match status" value="1"/>
</dbReference>